<accession>A0A917X9D8</accession>
<dbReference type="Proteomes" id="UP000653411">
    <property type="component" value="Unassembled WGS sequence"/>
</dbReference>
<sequence>MSELARGRGGRHDLRRTTPTPESGEGHTGTTGSAASLTRVPIWARGPGRTAARPLDSGGEPLDAGVRSEMEARLATDLGAVRVHTGTEAGEAARSLGARAYTVGADIVFGAGQYAPSTPVGRYLLAHELTHVVQQGPGTAPARSGPGPAAAEREANAVARSVTGSGRTHPPVRRDPATAGHVQRFDSFEHVQLGDTSAGGPAGYLLLDAHTRDLPQHATPTVGWPPDWIARYNNGSPDQRRAITQGLTYGEILALSGDMYADIDPQTLATSVAGTMQRINSASLVEIYDLIPILHSRAATGEFETASTGKIEAVTGGRYLTLAAHNVSHFSNVGGGHNNIGTWREGHKAALTLAATGQASAAWAMNAAADHFLTDAFASGHLRPDREHEVHSTVPGLGSVKSKVWHDLDNEFGVAVHNQRGDRWLAFGDDNLNHVQNMVQKSFEARAPDIQGAFGALAGRQPIPGMVPPSPATEGDGVRIAREAVEASKADIQTALRTHKVPSGPFAAEQLVPVVDKWSENRWGEDDFAAEIGQLAWSELPGQLAVNGDTRAREWIARQPEGALRDMPLDEKVRMTERLLSGAISNDDIDAVVRLYRAGGPAHQSRLRQVIEPVIRGRQLSRLRALLGRP</sequence>
<proteinExistence type="predicted"/>
<dbReference type="Pfam" id="PF13699">
    <property type="entry name" value="eCIS_core"/>
    <property type="match status" value="1"/>
</dbReference>
<evidence type="ECO:0000256" key="1">
    <source>
        <dbReference type="SAM" id="MobiDB-lite"/>
    </source>
</evidence>
<dbReference type="AlphaFoldDB" id="A0A917X9D8"/>
<feature type="domain" description="eCIS core" evidence="2">
    <location>
        <begin position="61"/>
        <end position="137"/>
    </location>
</feature>
<dbReference type="EMBL" id="BMML01000003">
    <property type="protein sequence ID" value="GGM96274.1"/>
    <property type="molecule type" value="Genomic_DNA"/>
</dbReference>
<evidence type="ECO:0000313" key="3">
    <source>
        <dbReference type="EMBL" id="GGM96274.1"/>
    </source>
</evidence>
<feature type="compositionally biased region" description="Low complexity" evidence="1">
    <location>
        <begin position="17"/>
        <end position="33"/>
    </location>
</feature>
<evidence type="ECO:0000313" key="4">
    <source>
        <dbReference type="Proteomes" id="UP000653411"/>
    </source>
</evidence>
<name>A0A917X9D8_9ACTN</name>
<comment type="caution">
    <text evidence="3">The sequence shown here is derived from an EMBL/GenBank/DDBJ whole genome shotgun (WGS) entry which is preliminary data.</text>
</comment>
<feature type="compositionally biased region" description="Low complexity" evidence="1">
    <location>
        <begin position="136"/>
        <end position="162"/>
    </location>
</feature>
<protein>
    <recommendedName>
        <fullName evidence="2">eCIS core domain-containing protein</fullName>
    </recommendedName>
</protein>
<gene>
    <name evidence="3" type="ORF">GCM10011578_016100</name>
</gene>
<organism evidence="3 4">
    <name type="scientific">Streptomyces fuscichromogenes</name>
    <dbReference type="NCBI Taxonomy" id="1324013"/>
    <lineage>
        <taxon>Bacteria</taxon>
        <taxon>Bacillati</taxon>
        <taxon>Actinomycetota</taxon>
        <taxon>Actinomycetes</taxon>
        <taxon>Kitasatosporales</taxon>
        <taxon>Streptomycetaceae</taxon>
        <taxon>Streptomyces</taxon>
    </lineage>
</organism>
<feature type="region of interest" description="Disordered" evidence="1">
    <location>
        <begin position="136"/>
        <end position="177"/>
    </location>
</feature>
<dbReference type="InterPro" id="IPR049756">
    <property type="entry name" value="PlcA-like_dom"/>
</dbReference>
<evidence type="ECO:0000259" key="2">
    <source>
        <dbReference type="Pfam" id="PF13699"/>
    </source>
</evidence>
<keyword evidence="4" id="KW-1185">Reference proteome</keyword>
<reference evidence="3" key="2">
    <citation type="submission" date="2020-09" db="EMBL/GenBank/DDBJ databases">
        <authorList>
            <person name="Sun Q."/>
            <person name="Zhou Y."/>
        </authorList>
    </citation>
    <scope>NUCLEOTIDE SEQUENCE</scope>
    <source>
        <strain evidence="3">CGMCC 4.7110</strain>
    </source>
</reference>
<dbReference type="CDD" id="cd22893">
    <property type="entry name" value="PlcA-like"/>
    <property type="match status" value="1"/>
</dbReference>
<reference evidence="3" key="1">
    <citation type="journal article" date="2014" name="Int. J. Syst. Evol. Microbiol.">
        <title>Complete genome sequence of Corynebacterium casei LMG S-19264T (=DSM 44701T), isolated from a smear-ripened cheese.</title>
        <authorList>
            <consortium name="US DOE Joint Genome Institute (JGI-PGF)"/>
            <person name="Walter F."/>
            <person name="Albersmeier A."/>
            <person name="Kalinowski J."/>
            <person name="Ruckert C."/>
        </authorList>
    </citation>
    <scope>NUCLEOTIDE SEQUENCE</scope>
    <source>
        <strain evidence="3">CGMCC 4.7110</strain>
    </source>
</reference>
<dbReference type="RefSeq" id="WP_229712869.1">
    <property type="nucleotide sequence ID" value="NZ_BMML01000003.1"/>
</dbReference>
<dbReference type="InterPro" id="IPR025295">
    <property type="entry name" value="eCIS_core_dom"/>
</dbReference>
<feature type="region of interest" description="Disordered" evidence="1">
    <location>
        <begin position="1"/>
        <end position="36"/>
    </location>
</feature>